<organism evidence="9 10">
    <name type="scientific">Candidatus Litorirhabdus singularis</name>
    <dbReference type="NCBI Taxonomy" id="2518993"/>
    <lineage>
        <taxon>Bacteria</taxon>
        <taxon>Pseudomonadati</taxon>
        <taxon>Pseudomonadota</taxon>
        <taxon>Gammaproteobacteria</taxon>
        <taxon>Cellvibrionales</taxon>
        <taxon>Halieaceae</taxon>
        <taxon>Candidatus Litorirhabdus</taxon>
    </lineage>
</organism>
<dbReference type="PANTHER" id="PTHR13615">
    <property type="entry name" value="GLYCOSYLTRANSFERASE-LIKE 1"/>
    <property type="match status" value="1"/>
</dbReference>
<proteinExistence type="inferred from homology"/>
<dbReference type="InterPro" id="IPR051862">
    <property type="entry name" value="GT-like_domain_containing_1"/>
</dbReference>
<comment type="similarity">
    <text evidence="1">Belongs to the glycosyltransferase group 1 family. Glycosyltransferase 4 subfamily.</text>
</comment>
<dbReference type="PANTHER" id="PTHR13615:SF3">
    <property type="entry name" value="GLYCOSYLTRANSFERASE-LIKE DOMAIN-CONTAINING PROTEIN 1"/>
    <property type="match status" value="1"/>
</dbReference>
<dbReference type="InterPro" id="IPR022701">
    <property type="entry name" value="QTMAN_N"/>
</dbReference>
<dbReference type="InterPro" id="IPR001296">
    <property type="entry name" value="Glyco_trans_1"/>
</dbReference>
<dbReference type="Pfam" id="PF00534">
    <property type="entry name" value="Glycos_transf_1"/>
    <property type="match status" value="1"/>
</dbReference>
<protein>
    <recommendedName>
        <fullName evidence="5">tRNA-queuosine alpha-mannosyltransferase</fullName>
        <ecNumber evidence="4">2.4.1.110</ecNumber>
    </recommendedName>
</protein>
<dbReference type="SUPFAM" id="SSF53756">
    <property type="entry name" value="UDP-Glycosyltransferase/glycogen phosphorylase"/>
    <property type="match status" value="1"/>
</dbReference>
<keyword evidence="3" id="KW-0808">Transferase</keyword>
<name>A0ABT3TIJ8_9GAMM</name>
<comment type="catalytic activity">
    <reaction evidence="6">
        <text>queuosine(34) in tRNA(Asp) + GDP-alpha-D-mannose = O-4''-alpha-D-mannosylqueuosine(34) in tRNA(Asp) + GDP + H(+)</text>
        <dbReference type="Rhea" id="RHEA:12885"/>
        <dbReference type="Rhea" id="RHEA-COMP:18572"/>
        <dbReference type="Rhea" id="RHEA-COMP:18581"/>
        <dbReference type="ChEBI" id="CHEBI:15378"/>
        <dbReference type="ChEBI" id="CHEBI:57527"/>
        <dbReference type="ChEBI" id="CHEBI:58189"/>
        <dbReference type="ChEBI" id="CHEBI:194431"/>
        <dbReference type="ChEBI" id="CHEBI:194442"/>
        <dbReference type="EC" id="2.4.1.110"/>
    </reaction>
    <physiologicalReaction direction="left-to-right" evidence="6">
        <dbReference type="Rhea" id="RHEA:12886"/>
    </physiologicalReaction>
</comment>
<sequence length="392" mass="44088">MPPGAGFVCLRELGRSAGCCASRRMIKPRVLLLSAYEAGSHRHWREQLEQGLEDFEWQVLSLPPRHFAWRVRGNPLYWSISERERLEAGYDLILATSMVDIATLRGLVPALAAIPTIVYFHENQFAYPDNQGRHGLLEPQMVSLYAALAADRLVFNSAFNMNTFLHGCDQMLGRFPDRVPAGIPNLLAAKSEVLAVPLRFDAVRQPIDAAVTEPLQIVWNHRWEYDKGPAELLQIAQTLVQRNVSFVLHVVGQQFRQCPAEFEALRALLEQNDARGQWGFIEQRSDYVRLLQSSQIVLSTALHDFQGISMLEACAAGCTPVAPARVVYPEWIPAELLYRDNEAAVELLADLALRHTVSQTLPRVDVSAYSATRLLSRYRHLMHSQIPANSVS</sequence>
<dbReference type="EC" id="2.4.1.110" evidence="4"/>
<evidence type="ECO:0000259" key="7">
    <source>
        <dbReference type="Pfam" id="PF00534"/>
    </source>
</evidence>
<evidence type="ECO:0000256" key="1">
    <source>
        <dbReference type="ARBA" id="ARBA00009481"/>
    </source>
</evidence>
<reference evidence="9" key="1">
    <citation type="submission" date="2019-02" db="EMBL/GenBank/DDBJ databases">
        <authorList>
            <person name="Li S.-H."/>
        </authorList>
    </citation>
    <scope>NUCLEOTIDE SEQUENCE</scope>
    <source>
        <strain evidence="9">IMCC14734</strain>
    </source>
</reference>
<keyword evidence="2" id="KW-0328">Glycosyltransferase</keyword>
<evidence type="ECO:0000256" key="4">
    <source>
        <dbReference type="ARBA" id="ARBA00044517"/>
    </source>
</evidence>
<dbReference type="Pfam" id="PF12038">
    <property type="entry name" value="QTMAN_N"/>
    <property type="match status" value="1"/>
</dbReference>
<dbReference type="EMBL" id="SHNN01000002">
    <property type="protein sequence ID" value="MCX2981829.1"/>
    <property type="molecule type" value="Genomic_DNA"/>
</dbReference>
<dbReference type="Proteomes" id="UP001143362">
    <property type="component" value="Unassembled WGS sequence"/>
</dbReference>
<evidence type="ECO:0000256" key="6">
    <source>
        <dbReference type="ARBA" id="ARBA00048439"/>
    </source>
</evidence>
<evidence type="ECO:0000313" key="10">
    <source>
        <dbReference type="Proteomes" id="UP001143362"/>
    </source>
</evidence>
<gene>
    <name evidence="9" type="ORF">EYC98_13280</name>
</gene>
<feature type="domain" description="tRNA-queuosine alpha-mannosyltransferase N-terminal" evidence="8">
    <location>
        <begin position="29"/>
        <end position="198"/>
    </location>
</feature>
<feature type="domain" description="Glycosyl transferase family 1" evidence="7">
    <location>
        <begin position="213"/>
        <end position="330"/>
    </location>
</feature>
<dbReference type="Gene3D" id="3.40.50.2000">
    <property type="entry name" value="Glycogen Phosphorylase B"/>
    <property type="match status" value="1"/>
</dbReference>
<evidence type="ECO:0000256" key="2">
    <source>
        <dbReference type="ARBA" id="ARBA00022676"/>
    </source>
</evidence>
<comment type="caution">
    <text evidence="9">The sequence shown here is derived from an EMBL/GenBank/DDBJ whole genome shotgun (WGS) entry which is preliminary data.</text>
</comment>
<evidence type="ECO:0000256" key="5">
    <source>
        <dbReference type="ARBA" id="ARBA00044539"/>
    </source>
</evidence>
<evidence type="ECO:0000313" key="9">
    <source>
        <dbReference type="EMBL" id="MCX2981829.1"/>
    </source>
</evidence>
<evidence type="ECO:0000259" key="8">
    <source>
        <dbReference type="Pfam" id="PF12038"/>
    </source>
</evidence>
<accession>A0ABT3TIJ8</accession>
<keyword evidence="10" id="KW-1185">Reference proteome</keyword>
<evidence type="ECO:0000256" key="3">
    <source>
        <dbReference type="ARBA" id="ARBA00022679"/>
    </source>
</evidence>